<accession>A0A9E7ZYL7</accession>
<dbReference type="EMBL" id="CP102774">
    <property type="protein sequence ID" value="UZF87249.1"/>
    <property type="molecule type" value="Genomic_DNA"/>
</dbReference>
<evidence type="ECO:0000313" key="1">
    <source>
        <dbReference type="EMBL" id="UZF87249.1"/>
    </source>
</evidence>
<organism evidence="1">
    <name type="scientific">Bosea sp. NBC_00436</name>
    <dbReference type="NCBI Taxonomy" id="2969620"/>
    <lineage>
        <taxon>Bacteria</taxon>
        <taxon>Pseudomonadati</taxon>
        <taxon>Pseudomonadota</taxon>
        <taxon>Alphaproteobacteria</taxon>
        <taxon>Hyphomicrobiales</taxon>
        <taxon>Boseaceae</taxon>
        <taxon>Bosea</taxon>
    </lineage>
</organism>
<dbReference type="AlphaFoldDB" id="A0A9E7ZYL7"/>
<gene>
    <name evidence="1" type="ORF">NWE54_00125</name>
</gene>
<name>A0A9E7ZYL7_9HYPH</name>
<reference evidence="1" key="1">
    <citation type="submission" date="2022-08" db="EMBL/GenBank/DDBJ databases">
        <title>Complete Genome Sequences of 2 Bosea sp. soil isolates.</title>
        <authorList>
            <person name="Alvarez Arevalo M."/>
            <person name="Sterndorff E.B."/>
            <person name="Faurdal D."/>
            <person name="Joergensen T.S."/>
            <person name="Weber T."/>
        </authorList>
    </citation>
    <scope>NUCLEOTIDE SEQUENCE</scope>
    <source>
        <strain evidence="1">NBC_00436</strain>
    </source>
</reference>
<proteinExistence type="predicted"/>
<protein>
    <submittedName>
        <fullName evidence="1">Uncharacterized protein</fullName>
    </submittedName>
</protein>
<sequence length="94" mass="9953">MKSGHGRLILRDGSDVAVSYLLNDFGSWCSGTLIGDMTAVGPADFSRGLKVRLEDGPDLVPMVIGHSEIHLTFAARYNARSAGTSGTGSEEEAR</sequence>